<keyword evidence="11" id="KW-0863">Zinc-finger</keyword>
<keyword evidence="31" id="KW-0175">Coiled coil</keyword>
<comment type="similarity">
    <text evidence="4">Belongs to the DNA2/NAM7 helicase family.</text>
</comment>
<dbReference type="PANTHER" id="PTHR43788:SF8">
    <property type="entry name" value="DNA-BINDING PROTEIN SMUBP-2"/>
    <property type="match status" value="1"/>
</dbReference>
<dbReference type="AGR" id="Xenbase:XB-GENE-17336361"/>
<keyword evidence="14" id="KW-0862">Zinc</keyword>
<keyword evidence="24" id="KW-0687">Ribonucleoprotein</keyword>
<keyword evidence="10" id="KW-0547">Nucleotide-binding</keyword>
<dbReference type="RefSeq" id="XP_018113004.1">
    <property type="nucleotide sequence ID" value="XM_018257515.2"/>
</dbReference>
<gene>
    <name evidence="36 37" type="primary">ighmbp2.L</name>
</gene>
<comment type="catalytic activity">
    <reaction evidence="25">
        <text>ATP + H2O = ADP + phosphate + H(+)</text>
        <dbReference type="Rhea" id="RHEA:13065"/>
        <dbReference type="ChEBI" id="CHEBI:15377"/>
        <dbReference type="ChEBI" id="CHEBI:15378"/>
        <dbReference type="ChEBI" id="CHEBI:30616"/>
        <dbReference type="ChEBI" id="CHEBI:43474"/>
        <dbReference type="ChEBI" id="CHEBI:456216"/>
        <dbReference type="EC" id="3.6.4.12"/>
    </reaction>
    <physiologicalReaction direction="left-to-right" evidence="25">
        <dbReference type="Rhea" id="RHEA:13066"/>
    </physiologicalReaction>
</comment>
<dbReference type="PROSITE" id="PS51061">
    <property type="entry name" value="R3H"/>
    <property type="match status" value="1"/>
</dbReference>
<dbReference type="Proteomes" id="UP000186698">
    <property type="component" value="Chromosome 4L"/>
</dbReference>
<name>A0A1L8GJ95_XENLA</name>
<keyword evidence="19 36" id="KW-0238">DNA-binding</keyword>
<keyword evidence="13" id="KW-0347">Helicase</keyword>
<evidence type="ECO:0000256" key="9">
    <source>
        <dbReference type="ARBA" id="ARBA00022723"/>
    </source>
</evidence>
<dbReference type="InterPro" id="IPR034072">
    <property type="entry name" value="R3H_Smubp-2"/>
</dbReference>
<accession>A0A1L8GJ95</accession>
<dbReference type="Gene3D" id="3.30.1370.50">
    <property type="entry name" value="R3H-like domain"/>
    <property type="match status" value="1"/>
</dbReference>
<evidence type="ECO:0000313" key="37">
    <source>
        <dbReference type="Xenbase" id="XB-GENE-17336361"/>
    </source>
</evidence>
<sequence>MEEFVERQLELLREEREAEIQEKRTWQENVSLKELQRRGVCLLKLQIANQRTGLYGRLLVTFTPRKYDSESVLPSNNFGPGDIVGLYEANSPNEQLATGIVAGVTQKLINVAFDESGNDGLNLGNESTYRLLKLANDVTYKRIKRALTTLGQYRSGQASNLIDVLFCSSEPSHSVQKRPAEFFNLSLDDSQKEAVSFSLGQREVAVIHGPPGTGKTTTVVEIILQAVKEGLKVLCCAPSNVAVDNLVERLSTFKEKILRLGHPARLLESLQHHSLDAVLARGDNAQIVADIRRDIDQTFAKMKKLRGKEEKSGYKMEIKALRKELKVREEAAMVETLKRANVILATNTGASLDGPLKLLPEDYFDLVVIDECAQALEASCWISLLQAKKCILAGDHKQLPPTIISHKAAANGLSLSLMERVTDKYGEKVVKMLTVQYRMHQSIMQWASDALYGGRLIAHSSVAHHLLKDLPGVSVTEETSIPLLLIDTAHCGLFEMEVEDEQSKGNPGEVRLVDLHIQALTKAGVKPQDIAVIAPYNLQVDMLRQCLRQRYPDLEIKSVDGFQGREKEAVVLSCVRSNSKGEVGFLAEDRRMNVAITRARRHVAVICDSHTVGNHQFLKDLVTYFNERGEVRTAFEYLEDVVPEKYSHENGTPGKPEKQAKKVGNKQKKPNTGGPSNQNRADPTKTISKEKFKYPFKHHDKLDPHTDDVTAGDHLRKTIEDFLKDPDTTQLVFPSSLTSHDRLLVHQISEELGLEHTSTGDGKERTISVTKPKAISGDAVSSQTNDSEAGPPLQLPRLEDEKSQKKTNCSGSSNKVDLKALHMERVQREKARQEERGRSKPDSSTSSKPAAKKNTDAKAKTIGSSKASSADADDFDALIATTMRADNTCGFAKCKTSVTTVSDFCVHCNKRFCLSHHIPEIHGCGEKAKANARMRISREGVIYSGSGSKDQSLDPTKKAHLHRKLDKKINELTSQRKTKKKEK</sequence>
<evidence type="ECO:0000256" key="31">
    <source>
        <dbReference type="SAM" id="Coils"/>
    </source>
</evidence>
<keyword evidence="18" id="KW-0805">Transcription regulation</keyword>
<keyword evidence="12" id="KW-0378">Hydrolase</keyword>
<dbReference type="PaxDb" id="8355-A0A1L8GJ95"/>
<keyword evidence="23" id="KW-0966">Cell projection</keyword>
<dbReference type="GO" id="GO:0043139">
    <property type="term" value="F:5'-3' DNA helicase activity"/>
    <property type="evidence" value="ECO:0000318"/>
    <property type="project" value="GO_Central"/>
</dbReference>
<organism evidence="35 36">
    <name type="scientific">Xenopus laevis</name>
    <name type="common">African clawed frog</name>
    <dbReference type="NCBI Taxonomy" id="8355"/>
    <lineage>
        <taxon>Eukaryota</taxon>
        <taxon>Metazoa</taxon>
        <taxon>Chordata</taxon>
        <taxon>Craniata</taxon>
        <taxon>Vertebrata</taxon>
        <taxon>Euteleostomi</taxon>
        <taxon>Amphibia</taxon>
        <taxon>Batrachia</taxon>
        <taxon>Anura</taxon>
        <taxon>Pipoidea</taxon>
        <taxon>Pipidae</taxon>
        <taxon>Xenopodinae</taxon>
        <taxon>Xenopus</taxon>
        <taxon>Xenopus</taxon>
    </lineage>
</organism>
<dbReference type="GO" id="GO:0005634">
    <property type="term" value="C:nucleus"/>
    <property type="evidence" value="ECO:0000318"/>
    <property type="project" value="GO_Central"/>
</dbReference>
<evidence type="ECO:0000256" key="17">
    <source>
        <dbReference type="ARBA" id="ARBA00022990"/>
    </source>
</evidence>
<dbReference type="FunFam" id="3.30.1370.50:FF:000002">
    <property type="entry name" value="Immunoglobulin mu DNA-binding protein 2"/>
    <property type="match status" value="1"/>
</dbReference>
<dbReference type="InterPro" id="IPR041679">
    <property type="entry name" value="DNA2/NAM7-like_C"/>
</dbReference>
<evidence type="ECO:0000256" key="15">
    <source>
        <dbReference type="ARBA" id="ARBA00022840"/>
    </source>
</evidence>
<dbReference type="Gene3D" id="2.40.30.270">
    <property type="match status" value="1"/>
</dbReference>
<evidence type="ECO:0000256" key="28">
    <source>
        <dbReference type="ARBA" id="ARBA00065318"/>
    </source>
</evidence>
<dbReference type="CDD" id="cd18808">
    <property type="entry name" value="SF1_C_Upf1"/>
    <property type="match status" value="1"/>
</dbReference>
<dbReference type="STRING" id="8355.A0A1L8GJ95"/>
<feature type="region of interest" description="Disordered" evidence="32">
    <location>
        <begin position="942"/>
        <end position="983"/>
    </location>
</feature>
<keyword evidence="20" id="KW-0010">Activator</keyword>
<proteinExistence type="inferred from homology"/>
<keyword evidence="21" id="KW-0804">Transcription</keyword>
<dbReference type="GO" id="GO:0003724">
    <property type="term" value="F:RNA helicase activity"/>
    <property type="evidence" value="ECO:0007669"/>
    <property type="project" value="UniProtKB-EC"/>
</dbReference>
<dbReference type="AlphaFoldDB" id="A0A1L8GJ95"/>
<evidence type="ECO:0000256" key="30">
    <source>
        <dbReference type="ARBA" id="ARBA00082678"/>
    </source>
</evidence>
<dbReference type="PANTHER" id="PTHR43788">
    <property type="entry name" value="DNA2/NAM7 HELICASE FAMILY MEMBER"/>
    <property type="match status" value="1"/>
</dbReference>
<evidence type="ECO:0000256" key="27">
    <source>
        <dbReference type="ARBA" id="ARBA00060343"/>
    </source>
</evidence>
<feature type="coiled-coil region" evidence="31">
    <location>
        <begin position="2"/>
        <end position="29"/>
    </location>
</feature>
<dbReference type="SMART" id="SM00393">
    <property type="entry name" value="R3H"/>
    <property type="match status" value="1"/>
</dbReference>
<evidence type="ECO:0000256" key="26">
    <source>
        <dbReference type="ARBA" id="ARBA00049390"/>
    </source>
</evidence>
<dbReference type="InterPro" id="IPR014001">
    <property type="entry name" value="Helicase_ATP-bd"/>
</dbReference>
<dbReference type="GO" id="GO:0030424">
    <property type="term" value="C:axon"/>
    <property type="evidence" value="ECO:0007669"/>
    <property type="project" value="UniProtKB-SubCell"/>
</dbReference>
<evidence type="ECO:0000256" key="32">
    <source>
        <dbReference type="SAM" id="MobiDB-lite"/>
    </source>
</evidence>
<evidence type="ECO:0000256" key="18">
    <source>
        <dbReference type="ARBA" id="ARBA00023015"/>
    </source>
</evidence>
<feature type="domain" description="AN1-type" evidence="33">
    <location>
        <begin position="883"/>
        <end position="932"/>
    </location>
</feature>
<dbReference type="InterPro" id="IPR047187">
    <property type="entry name" value="SF1_C_Upf1"/>
</dbReference>
<keyword evidence="35" id="KW-1185">Reference proteome</keyword>
<comment type="subcellular location">
    <subcellularLocation>
        <location evidence="2">Cell projection</location>
        <location evidence="2">Axon</location>
    </subcellularLocation>
    <subcellularLocation>
        <location evidence="3">Cytoplasm</location>
    </subcellularLocation>
    <subcellularLocation>
        <location evidence="1">Nucleus</location>
    </subcellularLocation>
</comment>
<dbReference type="InterPro" id="IPR004483">
    <property type="entry name" value="SMUBP-2/Hcs1-like"/>
</dbReference>
<dbReference type="Pfam" id="PF21138">
    <property type="entry name" value="SMUBP-2_HCS1_1B"/>
    <property type="match status" value="1"/>
</dbReference>
<dbReference type="Pfam" id="PF01424">
    <property type="entry name" value="R3H"/>
    <property type="match status" value="1"/>
</dbReference>
<keyword evidence="15" id="KW-0067">ATP-binding</keyword>
<evidence type="ECO:0000256" key="22">
    <source>
        <dbReference type="ARBA" id="ARBA00023242"/>
    </source>
</evidence>
<evidence type="ECO:0000256" key="12">
    <source>
        <dbReference type="ARBA" id="ARBA00022801"/>
    </source>
</evidence>
<dbReference type="SMART" id="SM00487">
    <property type="entry name" value="DEXDc"/>
    <property type="match status" value="1"/>
</dbReference>
<dbReference type="InterPro" id="IPR050534">
    <property type="entry name" value="Coronavir_polyprotein_1ab"/>
</dbReference>
<dbReference type="InterPro" id="IPR001374">
    <property type="entry name" value="R3H_dom"/>
</dbReference>
<evidence type="ECO:0000256" key="3">
    <source>
        <dbReference type="ARBA" id="ARBA00004496"/>
    </source>
</evidence>
<keyword evidence="8" id="KW-0820">tRNA-binding</keyword>
<evidence type="ECO:0000256" key="21">
    <source>
        <dbReference type="ARBA" id="ARBA00023163"/>
    </source>
</evidence>
<dbReference type="Gene3D" id="3.40.50.300">
    <property type="entry name" value="P-loop containing nucleotide triphosphate hydrolases"/>
    <property type="match status" value="2"/>
</dbReference>
<dbReference type="SMART" id="SM00154">
    <property type="entry name" value="ZnF_AN1"/>
    <property type="match status" value="1"/>
</dbReference>
<dbReference type="FunFam" id="4.10.1110.10:FF:000002">
    <property type="entry name" value="Immunoglobulin mu DNA-binding protein 2"/>
    <property type="match status" value="1"/>
</dbReference>
<feature type="compositionally biased region" description="Basic and acidic residues" evidence="32">
    <location>
        <begin position="816"/>
        <end position="841"/>
    </location>
</feature>
<reference evidence="36" key="1">
    <citation type="submission" date="2025-08" db="UniProtKB">
        <authorList>
            <consortium name="RefSeq"/>
        </authorList>
    </citation>
    <scope>IDENTIFICATION</scope>
    <source>
        <strain evidence="36">J_2021</strain>
        <tissue evidence="36">Erythrocytes</tissue>
    </source>
</reference>
<dbReference type="InterPro" id="IPR000058">
    <property type="entry name" value="Znf_AN1"/>
</dbReference>
<evidence type="ECO:0000256" key="14">
    <source>
        <dbReference type="ARBA" id="ARBA00022833"/>
    </source>
</evidence>
<dbReference type="SMART" id="SM00382">
    <property type="entry name" value="AAA"/>
    <property type="match status" value="1"/>
</dbReference>
<dbReference type="SUPFAM" id="SSF118310">
    <property type="entry name" value="AN1-like Zinc finger"/>
    <property type="match status" value="1"/>
</dbReference>
<dbReference type="NCBIfam" id="TIGR00376">
    <property type="entry name" value="IGHMBP2 family helicase"/>
    <property type="match status" value="1"/>
</dbReference>
<dbReference type="OMA" id="TIIHGPP"/>
<dbReference type="FunFam" id="3.40.50.300:FF:001146">
    <property type="entry name" value="DNA-binding protein SMUBP-2 isoform X1"/>
    <property type="match status" value="1"/>
</dbReference>
<evidence type="ECO:0000256" key="4">
    <source>
        <dbReference type="ARBA" id="ARBA00007913"/>
    </source>
</evidence>
<dbReference type="FunFam" id="3.40.50.300:FF:001171">
    <property type="entry name" value="DNA-binding protein SMUBP-2"/>
    <property type="match status" value="1"/>
</dbReference>
<dbReference type="InterPro" id="IPR003593">
    <property type="entry name" value="AAA+_ATPase"/>
</dbReference>
<dbReference type="InterPro" id="IPR036867">
    <property type="entry name" value="R3H_dom_sf"/>
</dbReference>
<evidence type="ECO:0000256" key="6">
    <source>
        <dbReference type="ARBA" id="ARBA00012552"/>
    </source>
</evidence>
<dbReference type="GO" id="GO:1990904">
    <property type="term" value="C:ribonucleoprotein complex"/>
    <property type="evidence" value="ECO:0007669"/>
    <property type="project" value="UniProtKB-KW"/>
</dbReference>
<dbReference type="GO" id="GO:0005737">
    <property type="term" value="C:cytoplasm"/>
    <property type="evidence" value="ECO:0000318"/>
    <property type="project" value="GO_Central"/>
</dbReference>
<feature type="domain" description="R3H" evidence="34">
    <location>
        <begin position="709"/>
        <end position="773"/>
    </location>
</feature>
<evidence type="ECO:0000256" key="16">
    <source>
        <dbReference type="ARBA" id="ARBA00022884"/>
    </source>
</evidence>
<feature type="region of interest" description="Disordered" evidence="32">
    <location>
        <begin position="755"/>
        <end position="868"/>
    </location>
</feature>
<dbReference type="Xenbase" id="XB-GENE-17336361">
    <property type="gene designation" value="ighmbp2.L"/>
</dbReference>
<evidence type="ECO:0000256" key="10">
    <source>
        <dbReference type="ARBA" id="ARBA00022741"/>
    </source>
</evidence>
<dbReference type="Gene3D" id="4.10.1110.10">
    <property type="entry name" value="AN1-like Zinc finger"/>
    <property type="match status" value="1"/>
</dbReference>
<dbReference type="GO" id="GO:0003677">
    <property type="term" value="F:DNA binding"/>
    <property type="evidence" value="ECO:0007669"/>
    <property type="project" value="UniProtKB-KW"/>
</dbReference>
<protein>
    <recommendedName>
        <fullName evidence="29">DNA-binding protein SMUBP-2</fullName>
        <ecNumber evidence="5">3.6.4.12</ecNumber>
        <ecNumber evidence="6">3.6.4.13</ecNumber>
    </recommendedName>
    <alternativeName>
        <fullName evidence="30">ATP-dependent helicase IGHMBP2</fullName>
    </alternativeName>
</protein>
<dbReference type="GO" id="GO:0000049">
    <property type="term" value="F:tRNA binding"/>
    <property type="evidence" value="ECO:0007669"/>
    <property type="project" value="UniProtKB-KW"/>
</dbReference>
<dbReference type="CDD" id="cd02641">
    <property type="entry name" value="R3H_Smubp-2_like"/>
    <property type="match status" value="1"/>
</dbReference>
<dbReference type="OrthoDB" id="6513042at2759"/>
<evidence type="ECO:0000256" key="25">
    <source>
        <dbReference type="ARBA" id="ARBA00048432"/>
    </source>
</evidence>
<evidence type="ECO:0000313" key="36">
    <source>
        <dbReference type="RefSeq" id="XP_018113004.1"/>
    </source>
</evidence>
<dbReference type="GO" id="GO:0005524">
    <property type="term" value="F:ATP binding"/>
    <property type="evidence" value="ECO:0007669"/>
    <property type="project" value="UniProtKB-KW"/>
</dbReference>
<dbReference type="GO" id="GO:0008270">
    <property type="term" value="F:zinc ion binding"/>
    <property type="evidence" value="ECO:0007669"/>
    <property type="project" value="UniProtKB-KW"/>
</dbReference>
<evidence type="ECO:0000256" key="8">
    <source>
        <dbReference type="ARBA" id="ARBA00022555"/>
    </source>
</evidence>
<comment type="function">
    <text evidence="27">5' to 3' helicase that unwinds RNA and DNA duplexes in an ATP-dependent reaction. Specific to 5'-phosphorylated single-stranded guanine-rich sequences. May play a role in RNA metabolism, ribosome biogenesis or initiation of translation. May play a role in regulation of transcription. Interacts with tRNA-Tyr.</text>
</comment>
<evidence type="ECO:0000256" key="29">
    <source>
        <dbReference type="ARBA" id="ARBA00074890"/>
    </source>
</evidence>
<dbReference type="InterPro" id="IPR048761">
    <property type="entry name" value="SMUBP-2_HCS1_1B"/>
</dbReference>
<evidence type="ECO:0000313" key="35">
    <source>
        <dbReference type="Proteomes" id="UP000186698"/>
    </source>
</evidence>
<dbReference type="Bgee" id="108713846">
    <property type="expression patterns" value="Expressed in muscle tissue and 19 other cell types or tissues"/>
</dbReference>
<dbReference type="Pfam" id="PF13087">
    <property type="entry name" value="AAA_12"/>
    <property type="match status" value="1"/>
</dbReference>
<evidence type="ECO:0000256" key="11">
    <source>
        <dbReference type="ARBA" id="ARBA00022771"/>
    </source>
</evidence>
<dbReference type="EC" id="3.6.4.12" evidence="5"/>
<dbReference type="InterPro" id="IPR027417">
    <property type="entry name" value="P-loop_NTPase"/>
</dbReference>
<evidence type="ECO:0000256" key="5">
    <source>
        <dbReference type="ARBA" id="ARBA00012551"/>
    </source>
</evidence>
<evidence type="ECO:0000256" key="1">
    <source>
        <dbReference type="ARBA" id="ARBA00004123"/>
    </source>
</evidence>
<evidence type="ECO:0000256" key="7">
    <source>
        <dbReference type="ARBA" id="ARBA00022490"/>
    </source>
</evidence>
<dbReference type="GO" id="GO:0016787">
    <property type="term" value="F:hydrolase activity"/>
    <property type="evidence" value="ECO:0007669"/>
    <property type="project" value="UniProtKB-KW"/>
</dbReference>
<dbReference type="SUPFAM" id="SSF52540">
    <property type="entry name" value="P-loop containing nucleoside triphosphate hydrolases"/>
    <property type="match status" value="1"/>
</dbReference>
<evidence type="ECO:0000259" key="33">
    <source>
        <dbReference type="PROSITE" id="PS51039"/>
    </source>
</evidence>
<evidence type="ECO:0000256" key="19">
    <source>
        <dbReference type="ARBA" id="ARBA00023125"/>
    </source>
</evidence>
<dbReference type="Pfam" id="PF13086">
    <property type="entry name" value="AAA_11"/>
    <property type="match status" value="1"/>
</dbReference>
<evidence type="ECO:0000259" key="34">
    <source>
        <dbReference type="PROSITE" id="PS51061"/>
    </source>
</evidence>
<keyword evidence="16" id="KW-0694">RNA-binding</keyword>
<dbReference type="Pfam" id="PF01428">
    <property type="entry name" value="zf-AN1"/>
    <property type="match status" value="1"/>
</dbReference>
<comment type="subunit">
    <text evidence="28">Homooligomer. Interacts with RUVBL1. Interacts with RUVBL2. Interacts with GTF3C1. Interacts with ABT1. Interacts with ribosomes.</text>
</comment>
<dbReference type="KEGG" id="xla:108713846"/>
<keyword evidence="17" id="KW-0007">Acetylation</keyword>
<dbReference type="SUPFAM" id="SSF82708">
    <property type="entry name" value="R3H domain"/>
    <property type="match status" value="1"/>
</dbReference>
<feature type="region of interest" description="Disordered" evidence="32">
    <location>
        <begin position="646"/>
        <end position="686"/>
    </location>
</feature>
<evidence type="ECO:0000256" key="23">
    <source>
        <dbReference type="ARBA" id="ARBA00023273"/>
    </source>
</evidence>
<comment type="catalytic activity">
    <reaction evidence="26">
        <text>ATP + H2O = ADP + phosphate + H(+)</text>
        <dbReference type="Rhea" id="RHEA:13065"/>
        <dbReference type="ChEBI" id="CHEBI:15377"/>
        <dbReference type="ChEBI" id="CHEBI:15378"/>
        <dbReference type="ChEBI" id="CHEBI:30616"/>
        <dbReference type="ChEBI" id="CHEBI:43474"/>
        <dbReference type="ChEBI" id="CHEBI:456216"/>
        <dbReference type="EC" id="3.6.4.13"/>
    </reaction>
    <physiologicalReaction direction="left-to-right" evidence="26">
        <dbReference type="Rhea" id="RHEA:13066"/>
    </physiologicalReaction>
</comment>
<dbReference type="CTD" id="108713846"/>
<dbReference type="CDD" id="cd18044">
    <property type="entry name" value="DEXXQc_SMUBP2"/>
    <property type="match status" value="1"/>
</dbReference>
<dbReference type="InterPro" id="IPR035896">
    <property type="entry name" value="AN1-like_Znf"/>
</dbReference>
<feature type="compositionally biased region" description="Polar residues" evidence="32">
    <location>
        <begin position="806"/>
        <end position="815"/>
    </location>
</feature>
<evidence type="ECO:0000256" key="20">
    <source>
        <dbReference type="ARBA" id="ARBA00023159"/>
    </source>
</evidence>
<evidence type="ECO:0000256" key="24">
    <source>
        <dbReference type="ARBA" id="ARBA00023274"/>
    </source>
</evidence>
<keyword evidence="7" id="KW-0963">Cytoplasm</keyword>
<evidence type="ECO:0000256" key="2">
    <source>
        <dbReference type="ARBA" id="ARBA00004489"/>
    </source>
</evidence>
<keyword evidence="22" id="KW-0539">Nucleus</keyword>
<keyword evidence="9" id="KW-0479">Metal-binding</keyword>
<dbReference type="InterPro" id="IPR041677">
    <property type="entry name" value="DNA2/NAM7_AAA_11"/>
</dbReference>
<dbReference type="EC" id="3.6.4.13" evidence="6"/>
<dbReference type="FunFam" id="2.40.30.270:FF:000001">
    <property type="entry name" value="Immunoglobulin mu DNA-binding protein 2"/>
    <property type="match status" value="1"/>
</dbReference>
<dbReference type="GeneID" id="108713846"/>
<evidence type="ECO:0000256" key="13">
    <source>
        <dbReference type="ARBA" id="ARBA00022806"/>
    </source>
</evidence>
<dbReference type="PROSITE" id="PS51039">
    <property type="entry name" value="ZF_AN1"/>
    <property type="match status" value="1"/>
</dbReference>